<protein>
    <submittedName>
        <fullName evidence="8">Syntaxin-binding protein 5</fullName>
    </submittedName>
</protein>
<dbReference type="PANTHER" id="PTHR10241:SF25">
    <property type="entry name" value="TOMOSYN, ISOFORM C"/>
    <property type="match status" value="1"/>
</dbReference>
<evidence type="ECO:0000256" key="6">
    <source>
        <dbReference type="SAM" id="MobiDB-lite"/>
    </source>
</evidence>
<dbReference type="AlphaFoldDB" id="A0A1D1Z041"/>
<organism evidence="8">
    <name type="scientific">Anthurium amnicola</name>
    <dbReference type="NCBI Taxonomy" id="1678845"/>
    <lineage>
        <taxon>Eukaryota</taxon>
        <taxon>Viridiplantae</taxon>
        <taxon>Streptophyta</taxon>
        <taxon>Embryophyta</taxon>
        <taxon>Tracheophyta</taxon>
        <taxon>Spermatophyta</taxon>
        <taxon>Magnoliopsida</taxon>
        <taxon>Liliopsida</taxon>
        <taxon>Araceae</taxon>
        <taxon>Pothoideae</taxon>
        <taxon>Potheae</taxon>
        <taxon>Anthurium</taxon>
    </lineage>
</organism>
<evidence type="ECO:0000256" key="3">
    <source>
        <dbReference type="ARBA" id="ARBA00022483"/>
    </source>
</evidence>
<dbReference type="Gene3D" id="1.20.5.110">
    <property type="match status" value="1"/>
</dbReference>
<dbReference type="GO" id="GO:0019905">
    <property type="term" value="F:syntaxin binding"/>
    <property type="evidence" value="ECO:0007669"/>
    <property type="project" value="TreeGrafter"/>
</dbReference>
<dbReference type="PANTHER" id="PTHR10241">
    <property type="entry name" value="LETHAL 2 GIANT LARVAE PROTEIN"/>
    <property type="match status" value="1"/>
</dbReference>
<keyword evidence="5" id="KW-0175">Coiled coil</keyword>
<dbReference type="InterPro" id="IPR015943">
    <property type="entry name" value="WD40/YVTN_repeat-like_dom_sf"/>
</dbReference>
<dbReference type="InterPro" id="IPR036322">
    <property type="entry name" value="WD40_repeat_dom_sf"/>
</dbReference>
<dbReference type="GO" id="GO:0005737">
    <property type="term" value="C:cytoplasm"/>
    <property type="evidence" value="ECO:0007669"/>
    <property type="project" value="UniProtKB-SubCell"/>
</dbReference>
<sequence>MFAKLLMQKAMPQHNLQLGNITRADLNLQIPIHYGIPFTASIMAFDPIQCLLAIGTLDGRIKVLGGDNIEGLFMSPKKLPYKFLEFLCNQGFLVGVSNENDIQVWDLENRCLTCSLQWEFNVTAFSVIQGTYLMYCGDENGLMSVLKFYAEDGKILQLPYHIPVKAVREAAAISVSNHTSVVGILQQPCTYGNRVLIAYEDGVMVLWDISENCVVTVKGHTHLHLKGEKIANSPSRVNNEFQSTSVSEQEEKEICSLCWASTTGSILAVGYIDGDILLWNLSSDGHLKDGGVSSNNVAKLQLSSGGRRLPVIVLHWSSDSKLDDQHRGQLFVYGGDEIGSEEVLTVLSLDWSSGIETIKCVARVDLALHGSFADMILIPKTGAILNAPAAFVFVLTNPGQLHVYDISLLSDSRSREAKSSIQANKFPVVITADPCMTVTKLCLLPVEGESFKVLLKRASGKIMGETPAALMGMKWPLTGGLPCGLSFAKDLGIGRIYIAGYQDGSIRIWDATLPTFTLVHVIEGKVNGMELAGGMSSISALDFCSSTVSLAVGNECGLVCLYKLCQAGATDSQTFHFVTETKREVRTMGRENDFHCTAVFSVSSSAVRALQFAKSGDKLAVGFHCGQVTMLDALSISVLFHVDRLSVSSSPVISLDMRVVPHMSTPINSPKHSSPSSLSDLKDELLVLARNAHVIIVDSISGNIVNPRPVHPKKESTAIAMYVIDGSAVSEIAGKNHSQEGLVESESGQSNYPSGSSEQAVEPPSSNDALSSGEVSSDSVLLLCCEDALRLYLLKSLIQGDSTSIHKVNLSKPCCWSTIIKRKDEKACGLVLLYQTGVLEIRSLPNLEVVEESSLMSILRWSFKAGMDKTMSSSDNGHIALVNGSELAFISILASINDFRIPESLPSLHDKVLAAAADAAGSLSTFQKKKQGPPPGILGGLMKGFKGGKVEHSFNASECSSRYSFIQQMENYFSRTPYPEASTTLSHEQEMELSIDDINIDEDLPTASTSSHIDTHGRKEDMEREKLFQGAKTDIKPRLRTPEEIMTQYKFAGDASAAAAYARDKLALRQEKLEKIRERTEELRSGAEDFASMANELARTMEAKKWWKL</sequence>
<dbReference type="InterPro" id="IPR001680">
    <property type="entry name" value="WD40_rpt"/>
</dbReference>
<proteinExistence type="inferred from homology"/>
<evidence type="ECO:0000313" key="8">
    <source>
        <dbReference type="EMBL" id="JAT60268.1"/>
    </source>
</evidence>
<dbReference type="GO" id="GO:0005886">
    <property type="term" value="C:plasma membrane"/>
    <property type="evidence" value="ECO:0007669"/>
    <property type="project" value="TreeGrafter"/>
</dbReference>
<dbReference type="EMBL" id="GDJX01007668">
    <property type="protein sequence ID" value="JAT60268.1"/>
    <property type="molecule type" value="Transcribed_RNA"/>
</dbReference>
<dbReference type="Gene3D" id="2.130.10.10">
    <property type="entry name" value="YVTN repeat-like/Quinoprotein amine dehydrogenase"/>
    <property type="match status" value="2"/>
</dbReference>
<keyword evidence="3" id="KW-0268">Exocytosis</keyword>
<dbReference type="GO" id="GO:0006887">
    <property type="term" value="P:exocytosis"/>
    <property type="evidence" value="ECO:0007669"/>
    <property type="project" value="UniProtKB-KW"/>
</dbReference>
<evidence type="ECO:0000256" key="2">
    <source>
        <dbReference type="ARBA" id="ARBA00008070"/>
    </source>
</evidence>
<comment type="similarity">
    <text evidence="2">Belongs to the WD repeat L(2)GL family.</text>
</comment>
<name>A0A1D1Z041_9ARAE</name>
<feature type="region of interest" description="Disordered" evidence="6">
    <location>
        <begin position="736"/>
        <end position="772"/>
    </location>
</feature>
<dbReference type="GO" id="GO:0045159">
    <property type="term" value="F:myosin II binding"/>
    <property type="evidence" value="ECO:0007669"/>
    <property type="project" value="TreeGrafter"/>
</dbReference>
<reference evidence="8" key="1">
    <citation type="submission" date="2015-07" db="EMBL/GenBank/DDBJ databases">
        <title>Transcriptome Assembly of Anthurium amnicola.</title>
        <authorList>
            <person name="Suzuki J."/>
        </authorList>
    </citation>
    <scope>NUCLEOTIDE SEQUENCE</scope>
</reference>
<feature type="domain" description="V-SNARE coiled-coil homology" evidence="7">
    <location>
        <begin position="1044"/>
        <end position="1108"/>
    </location>
</feature>
<keyword evidence="4" id="KW-0963">Cytoplasm</keyword>
<dbReference type="GO" id="GO:0005096">
    <property type="term" value="F:GTPase activator activity"/>
    <property type="evidence" value="ECO:0007669"/>
    <property type="project" value="TreeGrafter"/>
</dbReference>
<dbReference type="SMART" id="SM00320">
    <property type="entry name" value="WD40"/>
    <property type="match status" value="5"/>
</dbReference>
<dbReference type="InterPro" id="IPR042855">
    <property type="entry name" value="V_SNARE_CC"/>
</dbReference>
<evidence type="ECO:0000256" key="1">
    <source>
        <dbReference type="ARBA" id="ARBA00004496"/>
    </source>
</evidence>
<comment type="subcellular location">
    <subcellularLocation>
        <location evidence="1">Cytoplasm</location>
    </subcellularLocation>
</comment>
<dbReference type="SUPFAM" id="SSF58038">
    <property type="entry name" value="SNARE fusion complex"/>
    <property type="match status" value="1"/>
</dbReference>
<evidence type="ECO:0000256" key="5">
    <source>
        <dbReference type="PROSITE-ProRule" id="PRU00290"/>
    </source>
</evidence>
<feature type="compositionally biased region" description="Polar residues" evidence="6">
    <location>
        <begin position="746"/>
        <end position="772"/>
    </location>
</feature>
<dbReference type="CDD" id="cd15873">
    <property type="entry name" value="R-SNARE_STXBP5_6"/>
    <property type="match status" value="1"/>
</dbReference>
<evidence type="ECO:0000259" key="7">
    <source>
        <dbReference type="PROSITE" id="PS50892"/>
    </source>
</evidence>
<evidence type="ECO:0000256" key="4">
    <source>
        <dbReference type="ARBA" id="ARBA00022490"/>
    </source>
</evidence>
<dbReference type="SUPFAM" id="SSF50978">
    <property type="entry name" value="WD40 repeat-like"/>
    <property type="match status" value="1"/>
</dbReference>
<gene>
    <name evidence="8" type="primary">Stxbp5_4</name>
    <name evidence="8" type="ORF">g.73325</name>
</gene>
<dbReference type="PROSITE" id="PS50892">
    <property type="entry name" value="V_SNARE"/>
    <property type="match status" value="1"/>
</dbReference>
<accession>A0A1D1Z041</accession>
<dbReference type="GO" id="GO:0006893">
    <property type="term" value="P:Golgi to plasma membrane transport"/>
    <property type="evidence" value="ECO:0007669"/>
    <property type="project" value="TreeGrafter"/>
</dbReference>